<dbReference type="InterPro" id="IPR018062">
    <property type="entry name" value="HTH_AraC-typ_CS"/>
</dbReference>
<proteinExistence type="predicted"/>
<keyword evidence="7" id="KW-1185">Reference proteome</keyword>
<gene>
    <name evidence="6" type="ORF">PAT3040_05765</name>
</gene>
<dbReference type="Gene3D" id="1.10.10.60">
    <property type="entry name" value="Homeodomain-like"/>
    <property type="match status" value="2"/>
</dbReference>
<feature type="domain" description="HTH araC/xylS-type" evidence="5">
    <location>
        <begin position="595"/>
        <end position="693"/>
    </location>
</feature>
<evidence type="ECO:0000259" key="5">
    <source>
        <dbReference type="PROSITE" id="PS01124"/>
    </source>
</evidence>
<dbReference type="InterPro" id="IPR020449">
    <property type="entry name" value="Tscrpt_reg_AraC-type_HTH"/>
</dbReference>
<dbReference type="PROSITE" id="PS01124">
    <property type="entry name" value="HTH_ARAC_FAMILY_2"/>
    <property type="match status" value="1"/>
</dbReference>
<accession>A0A2R5EWF4</accession>
<keyword evidence="3" id="KW-0804">Transcription</keyword>
<dbReference type="GO" id="GO:0043565">
    <property type="term" value="F:sequence-specific DNA binding"/>
    <property type="evidence" value="ECO:0007669"/>
    <property type="project" value="InterPro"/>
</dbReference>
<feature type="transmembrane region" description="Helical" evidence="4">
    <location>
        <begin position="12"/>
        <end position="34"/>
    </location>
</feature>
<evidence type="ECO:0000256" key="3">
    <source>
        <dbReference type="ARBA" id="ARBA00023163"/>
    </source>
</evidence>
<evidence type="ECO:0000256" key="2">
    <source>
        <dbReference type="ARBA" id="ARBA00023125"/>
    </source>
</evidence>
<dbReference type="EMBL" id="BDQX01000369">
    <property type="protein sequence ID" value="GBG10990.1"/>
    <property type="molecule type" value="Genomic_DNA"/>
</dbReference>
<dbReference type="AlphaFoldDB" id="A0A2R5EWF4"/>
<dbReference type="Pfam" id="PF12833">
    <property type="entry name" value="HTH_18"/>
    <property type="match status" value="1"/>
</dbReference>
<comment type="caution">
    <text evidence="6">The sequence shown here is derived from an EMBL/GenBank/DDBJ whole genome shotgun (WGS) entry which is preliminary data.</text>
</comment>
<dbReference type="PROSITE" id="PS00041">
    <property type="entry name" value="HTH_ARAC_FAMILY_1"/>
    <property type="match status" value="1"/>
</dbReference>
<keyword evidence="4" id="KW-0812">Transmembrane</keyword>
<keyword evidence="2" id="KW-0238">DNA-binding</keyword>
<dbReference type="InterPro" id="IPR009057">
    <property type="entry name" value="Homeodomain-like_sf"/>
</dbReference>
<dbReference type="PANTHER" id="PTHR43280">
    <property type="entry name" value="ARAC-FAMILY TRANSCRIPTIONAL REGULATOR"/>
    <property type="match status" value="1"/>
</dbReference>
<dbReference type="RefSeq" id="WP_108995375.1">
    <property type="nucleotide sequence ID" value="NZ_BDQX01000369.1"/>
</dbReference>
<name>A0A2R5EWF4_9BACL</name>
<keyword evidence="1" id="KW-0805">Transcription regulation</keyword>
<dbReference type="SUPFAM" id="SSF46689">
    <property type="entry name" value="Homeodomain-like"/>
    <property type="match status" value="2"/>
</dbReference>
<feature type="transmembrane region" description="Helical" evidence="4">
    <location>
        <begin position="297"/>
        <end position="316"/>
    </location>
</feature>
<dbReference type="Proteomes" id="UP000245202">
    <property type="component" value="Unassembled WGS sequence"/>
</dbReference>
<reference evidence="6 7" key="1">
    <citation type="submission" date="2017-08" db="EMBL/GenBank/DDBJ databases">
        <title>Substantial Increase in Enzyme Production by Combined Drug-Resistance Mutations in Paenibacillus agaridevorans.</title>
        <authorList>
            <person name="Tanaka Y."/>
            <person name="Funane K."/>
            <person name="Hosaka T."/>
            <person name="Shiwa Y."/>
            <person name="Fujita N."/>
            <person name="Miyazaki T."/>
            <person name="Yoshikawa H."/>
            <person name="Murakami K."/>
            <person name="Kasahara K."/>
            <person name="Inaoka T."/>
            <person name="Hiraga Y."/>
            <person name="Ochi K."/>
        </authorList>
    </citation>
    <scope>NUCLEOTIDE SEQUENCE [LARGE SCALE GENOMIC DNA]</scope>
    <source>
        <strain evidence="6 7">T-3040</strain>
    </source>
</reference>
<evidence type="ECO:0000256" key="1">
    <source>
        <dbReference type="ARBA" id="ARBA00023015"/>
    </source>
</evidence>
<dbReference type="InterPro" id="IPR018060">
    <property type="entry name" value="HTH_AraC"/>
</dbReference>
<sequence>MFSKGDHKTDLIKSVIIFATLTVIVIGAFGFYLFSNSQALVAKEVSRDSLYRLQHVRDYLETTVLKRYEELFQDKVVSTAFQKYDGLGLLLDEPNGNLGYRFLVLHNDIQNAKLAQEGLSNITVHFLKTGYTVDSRYIYEKPGNSKDAGFLGELSRFPLNRWTIRDGGEGERVMTYLQSLPYGSSHDNAKGYLYLDVSLDYVTGLLGGMLSSKEERFYIVDEDGKTLLTNSGQAAAGFDRSNELAGTAASVTVREEAGRTTVWAYSPASLSRFGWGFYVARPLDSLLIESKKLQHNLFVASIVAAVAGLAISLLMSRRVYVPLKKMMSNLQTLHRSLEKTRLLKLIHGDTEEAGSYSFAERSQFAVAYIRLRSGELDLGTLGQQFHNKPFQWDALAVSREELVVLFVLEPEEQGADATVKETLRSLQEELSGVCRFSAGYGRTTDRLALVSESFGEAKHAARYEFLFGPSAVVGFHEVEARRNALEDMNFERFEKGIHAQDMEAVSMYLEEFERTLIDGGCGIETAEWALMQLSVCMRRMALHYRLSDRLEIPDMSRTLKEGTLGEGLERIKVDVRQMIAWLSSDAPHAHAETINVIQRYIHEHLHEDISLDGVAELVSFSPSYISKLFAEVLHVPFIEYLSRARLELAAELLRDGQESVTRIAERAGYSNVQYFCTKFKAKYEVTPNQYRKLTRAAAVQTEVV</sequence>
<protein>
    <recommendedName>
        <fullName evidence="5">HTH araC/xylS-type domain-containing protein</fullName>
    </recommendedName>
</protein>
<dbReference type="PANTHER" id="PTHR43280:SF10">
    <property type="entry name" value="REGULATORY PROTEIN POCR"/>
    <property type="match status" value="1"/>
</dbReference>
<dbReference type="PRINTS" id="PR00032">
    <property type="entry name" value="HTHARAC"/>
</dbReference>
<evidence type="ECO:0000256" key="4">
    <source>
        <dbReference type="SAM" id="Phobius"/>
    </source>
</evidence>
<dbReference type="InterPro" id="IPR041522">
    <property type="entry name" value="CdaR_GGDEF"/>
</dbReference>
<dbReference type="Pfam" id="PF17853">
    <property type="entry name" value="GGDEF_2"/>
    <property type="match status" value="1"/>
</dbReference>
<evidence type="ECO:0000313" key="7">
    <source>
        <dbReference type="Proteomes" id="UP000245202"/>
    </source>
</evidence>
<dbReference type="GO" id="GO:0003700">
    <property type="term" value="F:DNA-binding transcription factor activity"/>
    <property type="evidence" value="ECO:0007669"/>
    <property type="project" value="InterPro"/>
</dbReference>
<organism evidence="6 7">
    <name type="scientific">Paenibacillus agaridevorans</name>
    <dbReference type="NCBI Taxonomy" id="171404"/>
    <lineage>
        <taxon>Bacteria</taxon>
        <taxon>Bacillati</taxon>
        <taxon>Bacillota</taxon>
        <taxon>Bacilli</taxon>
        <taxon>Bacillales</taxon>
        <taxon>Paenibacillaceae</taxon>
        <taxon>Paenibacillus</taxon>
    </lineage>
</organism>
<keyword evidence="4" id="KW-1133">Transmembrane helix</keyword>
<evidence type="ECO:0000313" key="6">
    <source>
        <dbReference type="EMBL" id="GBG10990.1"/>
    </source>
</evidence>
<dbReference type="SMART" id="SM00342">
    <property type="entry name" value="HTH_ARAC"/>
    <property type="match status" value="1"/>
</dbReference>
<keyword evidence="4" id="KW-0472">Membrane</keyword>